<protein>
    <recommendedName>
        <fullName evidence="3">Glycosyl transferase family 28 C-terminal domain-containing protein</fullName>
    </recommendedName>
</protein>
<gene>
    <name evidence="1" type="ORF">G3572_06575</name>
</gene>
<dbReference type="EMBL" id="JAAIKE010000002">
    <property type="protein sequence ID" value="NEX45861.1"/>
    <property type="molecule type" value="Genomic_DNA"/>
</dbReference>
<evidence type="ECO:0000313" key="1">
    <source>
        <dbReference type="EMBL" id="NEX45861.1"/>
    </source>
</evidence>
<dbReference type="AlphaFoldDB" id="A0A6B3RKB6"/>
<keyword evidence="2" id="KW-1185">Reference proteome</keyword>
<dbReference type="RefSeq" id="WP_164610057.1">
    <property type="nucleotide sequence ID" value="NZ_JAAIKE010000002.1"/>
</dbReference>
<accession>A0A6B3RKB6</accession>
<sequence length="572" mass="62940">MPAPDPSRVVSLLSEPEDRMTAVICDDLISAEPGLCILLEDDAANGTEDRFFTSQTAFLSRAFDPPATGRVQILLRRQDALMQKEEWERGLQLLAAVLQASPEVPVELLALTEQAAQTFATRLRRPVAVLPSKGAPVADARRTVRVNEREGTICSDTAAIDIDAWNWSRLRRTVRFDLSSVQSDDLYDCCQRCNETGATTGAIGENAFLIVVPNGVGLGHLTRMLAIADELSMQAGSRIEFWCYSQGAAIIQAAGYFVHVRHTPKHLGCRVEDWHCWEVSDLVQTLRRLKPKAVVVDGSIIDMTLIEAVRDPLCAAPDIMWVRRGMWNPLANPLPLGGAQYATAVVVPGDLAQEWDTGPTAQVDPRTQGLSITRTTPPITFAIGNEALGKAEARRALRLGRFSRRKTCLVSLGGDAFDLLGGLPRQIAEAAARAKVRLIWVRSPLARVPSPHLVQDDLRSIYPLGRFLQAFDGAISAVGYNSFHELVLRTEFPLLFVPMAHQRLDNQSERARFAFENGWADWLSPEARLQTKPVLDRFFDAVNAGAVFTHRPRIENGAAEAARFLLSPSGGE</sequence>
<organism evidence="1 2">
    <name type="scientific">Pseudotabrizicola algicola</name>
    <dbReference type="NCBI Taxonomy" id="2709381"/>
    <lineage>
        <taxon>Bacteria</taxon>
        <taxon>Pseudomonadati</taxon>
        <taxon>Pseudomonadota</taxon>
        <taxon>Alphaproteobacteria</taxon>
        <taxon>Rhodobacterales</taxon>
        <taxon>Paracoccaceae</taxon>
        <taxon>Pseudotabrizicola</taxon>
    </lineage>
</organism>
<dbReference type="Proteomes" id="UP000481421">
    <property type="component" value="Unassembled WGS sequence"/>
</dbReference>
<evidence type="ECO:0000313" key="2">
    <source>
        <dbReference type="Proteomes" id="UP000481421"/>
    </source>
</evidence>
<evidence type="ECO:0008006" key="3">
    <source>
        <dbReference type="Google" id="ProtNLM"/>
    </source>
</evidence>
<dbReference type="SUPFAM" id="SSF53756">
    <property type="entry name" value="UDP-Glycosyltransferase/glycogen phosphorylase"/>
    <property type="match status" value="1"/>
</dbReference>
<reference evidence="1 2" key="1">
    <citation type="submission" date="2020-02" db="EMBL/GenBank/DDBJ databases">
        <title>Rhodobacter algicola sp. nov., isolated from microalga culture.</title>
        <authorList>
            <person name="Park C.-Y."/>
        </authorList>
    </citation>
    <scope>NUCLEOTIDE SEQUENCE [LARGE SCALE GENOMIC DNA]</scope>
    <source>
        <strain evidence="1 2">ETT8</strain>
    </source>
</reference>
<proteinExistence type="predicted"/>
<dbReference type="Gene3D" id="3.40.50.2000">
    <property type="entry name" value="Glycogen Phosphorylase B"/>
    <property type="match status" value="1"/>
</dbReference>
<name>A0A6B3RKB6_9RHOB</name>
<dbReference type="Gene3D" id="3.40.50.11190">
    <property type="match status" value="1"/>
</dbReference>
<comment type="caution">
    <text evidence="1">The sequence shown here is derived from an EMBL/GenBank/DDBJ whole genome shotgun (WGS) entry which is preliminary data.</text>
</comment>